<organism evidence="2 3">
    <name type="scientific">Halodurantibacterium flavum</name>
    <dbReference type="NCBI Taxonomy" id="1382802"/>
    <lineage>
        <taxon>Bacteria</taxon>
        <taxon>Pseudomonadati</taxon>
        <taxon>Pseudomonadota</taxon>
        <taxon>Alphaproteobacteria</taxon>
        <taxon>Rhodobacterales</taxon>
        <taxon>Paracoccaceae</taxon>
        <taxon>Halodurantibacterium</taxon>
    </lineage>
</organism>
<dbReference type="Proteomes" id="UP001597353">
    <property type="component" value="Unassembled WGS sequence"/>
</dbReference>
<accession>A0ABW4S483</accession>
<dbReference type="InterPro" id="IPR036388">
    <property type="entry name" value="WH-like_DNA-bd_sf"/>
</dbReference>
<comment type="caution">
    <text evidence="2">The sequence shown here is derived from an EMBL/GenBank/DDBJ whole genome shotgun (WGS) entry which is preliminary data.</text>
</comment>
<sequence length="181" mass="19081">MKLTLRTDLALRVLMYCALNDGLARKHDIAAACGASVNHLGQVIHALGQAGFIRTARGRGGGIVLARPPARQAIGAVVRLFEARGPDDCFGDCNRPCPLIADCRLRPVLSEALEAFWGVLDSYTLADLTEGNGRLAGAMGIGAVAAPDHAGVNPAVALPLAQRRAAPQWARAAKARNLRMK</sequence>
<dbReference type="PROSITE" id="PS51197">
    <property type="entry name" value="HTH_RRF2_2"/>
    <property type="match status" value="1"/>
</dbReference>
<dbReference type="InterPro" id="IPR000944">
    <property type="entry name" value="Tscrpt_reg_Rrf2"/>
</dbReference>
<evidence type="ECO:0000313" key="3">
    <source>
        <dbReference type="Proteomes" id="UP001597353"/>
    </source>
</evidence>
<dbReference type="EMBL" id="JBHUGH010000005">
    <property type="protein sequence ID" value="MFD1912148.1"/>
    <property type="molecule type" value="Genomic_DNA"/>
</dbReference>
<gene>
    <name evidence="2" type="ORF">ACFSGJ_07960</name>
</gene>
<dbReference type="SUPFAM" id="SSF46785">
    <property type="entry name" value="Winged helix' DNA-binding domain"/>
    <property type="match status" value="1"/>
</dbReference>
<dbReference type="Gene3D" id="1.10.10.10">
    <property type="entry name" value="Winged helix-like DNA-binding domain superfamily/Winged helix DNA-binding domain"/>
    <property type="match status" value="1"/>
</dbReference>
<dbReference type="PANTHER" id="PTHR33221:SF4">
    <property type="entry name" value="HTH-TYPE TRANSCRIPTIONAL REPRESSOR NSRR"/>
    <property type="match status" value="1"/>
</dbReference>
<proteinExistence type="predicted"/>
<name>A0ABW4S483_9RHOB</name>
<dbReference type="PANTHER" id="PTHR33221">
    <property type="entry name" value="WINGED HELIX-TURN-HELIX TRANSCRIPTIONAL REGULATOR, RRF2 FAMILY"/>
    <property type="match status" value="1"/>
</dbReference>
<dbReference type="Pfam" id="PF02082">
    <property type="entry name" value="Rrf2"/>
    <property type="match status" value="1"/>
</dbReference>
<reference evidence="3" key="1">
    <citation type="journal article" date="2019" name="Int. J. Syst. Evol. Microbiol.">
        <title>The Global Catalogue of Microorganisms (GCM) 10K type strain sequencing project: providing services to taxonomists for standard genome sequencing and annotation.</title>
        <authorList>
            <consortium name="The Broad Institute Genomics Platform"/>
            <consortium name="The Broad Institute Genome Sequencing Center for Infectious Disease"/>
            <person name="Wu L."/>
            <person name="Ma J."/>
        </authorList>
    </citation>
    <scope>NUCLEOTIDE SEQUENCE [LARGE SCALE GENOMIC DNA]</scope>
    <source>
        <strain evidence="3">CGMCC 4.7242</strain>
    </source>
</reference>
<evidence type="ECO:0000313" key="2">
    <source>
        <dbReference type="EMBL" id="MFD1912148.1"/>
    </source>
</evidence>
<dbReference type="RefSeq" id="WP_390260536.1">
    <property type="nucleotide sequence ID" value="NZ_JBHUGH010000005.1"/>
</dbReference>
<dbReference type="InterPro" id="IPR036390">
    <property type="entry name" value="WH_DNA-bd_sf"/>
</dbReference>
<dbReference type="NCBIfam" id="TIGR00738">
    <property type="entry name" value="rrf2_super"/>
    <property type="match status" value="1"/>
</dbReference>
<protein>
    <submittedName>
        <fullName evidence="2">RrF2 family transcriptional regulator</fullName>
    </submittedName>
</protein>
<keyword evidence="3" id="KW-1185">Reference proteome</keyword>
<evidence type="ECO:0000256" key="1">
    <source>
        <dbReference type="ARBA" id="ARBA00023125"/>
    </source>
</evidence>
<keyword evidence="1" id="KW-0238">DNA-binding</keyword>